<evidence type="ECO:0000313" key="3">
    <source>
        <dbReference type="Proteomes" id="UP001423409"/>
    </source>
</evidence>
<sequence>MRNEADSVDDQPWAMQTKLSAGRFGWRGAGLAAAVFAALGMGMVLLTQFLWQHDTPDALWLGVMVGAGVLGALLGVRRVGPLEAGAGALAFLPGAWLAVVVLQAVLGDAAPRDPGVADQGATVLAVIAACAAGSVQSWAALRRSRAV</sequence>
<name>A0ABP9UJG6_9DEIO</name>
<reference evidence="2 3" key="1">
    <citation type="submission" date="2024-02" db="EMBL/GenBank/DDBJ databases">
        <title>Deinococcus caeni NBRC 101312.</title>
        <authorList>
            <person name="Ichikawa N."/>
            <person name="Katano-Makiyama Y."/>
            <person name="Hidaka K."/>
        </authorList>
    </citation>
    <scope>NUCLEOTIDE SEQUENCE [LARGE SCALE GENOMIC DNA]</scope>
    <source>
        <strain evidence="2 3">NBRC 101312</strain>
    </source>
</reference>
<evidence type="ECO:0000256" key="1">
    <source>
        <dbReference type="SAM" id="Phobius"/>
    </source>
</evidence>
<gene>
    <name evidence="2" type="ORF">Dcae01_01930</name>
</gene>
<evidence type="ECO:0000313" key="2">
    <source>
        <dbReference type="EMBL" id="GAA5440417.1"/>
    </source>
</evidence>
<feature type="transmembrane region" description="Helical" evidence="1">
    <location>
        <begin position="24"/>
        <end position="46"/>
    </location>
</feature>
<keyword evidence="1" id="KW-1133">Transmembrane helix</keyword>
<keyword evidence="1" id="KW-0812">Transmembrane</keyword>
<dbReference type="Proteomes" id="UP001423409">
    <property type="component" value="Unassembled WGS sequence"/>
</dbReference>
<comment type="caution">
    <text evidence="2">The sequence shown here is derived from an EMBL/GenBank/DDBJ whole genome shotgun (WGS) entry which is preliminary data.</text>
</comment>
<dbReference type="EMBL" id="BAABQU010000021">
    <property type="protein sequence ID" value="GAA5440417.1"/>
    <property type="molecule type" value="Genomic_DNA"/>
</dbReference>
<feature type="transmembrane region" description="Helical" evidence="1">
    <location>
        <begin position="58"/>
        <end position="76"/>
    </location>
</feature>
<keyword evidence="1" id="KW-0472">Membrane</keyword>
<feature type="transmembrane region" description="Helical" evidence="1">
    <location>
        <begin position="121"/>
        <end position="141"/>
    </location>
</feature>
<feature type="transmembrane region" description="Helical" evidence="1">
    <location>
        <begin position="88"/>
        <end position="106"/>
    </location>
</feature>
<accession>A0ABP9UJG6</accession>
<organism evidence="2 3">
    <name type="scientific">Deinococcus caeni</name>
    <dbReference type="NCBI Taxonomy" id="569127"/>
    <lineage>
        <taxon>Bacteria</taxon>
        <taxon>Thermotogati</taxon>
        <taxon>Deinococcota</taxon>
        <taxon>Deinococci</taxon>
        <taxon>Deinococcales</taxon>
        <taxon>Deinococcaceae</taxon>
        <taxon>Deinococcus</taxon>
    </lineage>
</organism>
<proteinExistence type="predicted"/>
<keyword evidence="3" id="KW-1185">Reference proteome</keyword>
<protein>
    <submittedName>
        <fullName evidence="2">Uncharacterized protein</fullName>
    </submittedName>
</protein>